<dbReference type="SUPFAM" id="SSF53323">
    <property type="entry name" value="Pyruvate-ferredoxin oxidoreductase, PFOR, domain III"/>
    <property type="match status" value="1"/>
</dbReference>
<dbReference type="AlphaFoldDB" id="A0A1F5TGU1"/>
<dbReference type="InterPro" id="IPR011894">
    <property type="entry name" value="PorC_KorC"/>
</dbReference>
<dbReference type="PANTHER" id="PTHR43366">
    <property type="entry name" value="PYRUVATE SYNTHASE SUBUNIT PORC"/>
    <property type="match status" value="1"/>
</dbReference>
<reference evidence="3 4" key="1">
    <citation type="journal article" date="2016" name="Nat. Commun.">
        <title>Thousands of microbial genomes shed light on interconnected biogeochemical processes in an aquifer system.</title>
        <authorList>
            <person name="Anantharaman K."/>
            <person name="Brown C.T."/>
            <person name="Hug L.A."/>
            <person name="Sharon I."/>
            <person name="Castelle C.J."/>
            <person name="Probst A.J."/>
            <person name="Thomas B.C."/>
            <person name="Singh A."/>
            <person name="Wilkins M.J."/>
            <person name="Karaoz U."/>
            <person name="Brodie E.L."/>
            <person name="Williams K.H."/>
            <person name="Hubbard S.S."/>
            <person name="Banfield J.F."/>
        </authorList>
    </citation>
    <scope>NUCLEOTIDE SEQUENCE [LARGE SCALE GENOMIC DNA]</scope>
</reference>
<dbReference type="Gene3D" id="3.40.920.10">
    <property type="entry name" value="Pyruvate-ferredoxin oxidoreductase, PFOR, domain III"/>
    <property type="match status" value="1"/>
</dbReference>
<dbReference type="Proteomes" id="UP000178656">
    <property type="component" value="Unassembled WGS sequence"/>
</dbReference>
<name>A0A1F5TGU1_9BACT</name>
<dbReference type="InterPro" id="IPR019752">
    <property type="entry name" value="Pyrv/ketoisovalerate_OxRed_cat"/>
</dbReference>
<protein>
    <recommendedName>
        <fullName evidence="2">Pyruvate/ketoisovalerate oxidoreductase catalytic domain-containing protein</fullName>
    </recommendedName>
</protein>
<evidence type="ECO:0000259" key="2">
    <source>
        <dbReference type="Pfam" id="PF01558"/>
    </source>
</evidence>
<dbReference type="InterPro" id="IPR002869">
    <property type="entry name" value="Pyrv_flavodox_OxRed_cen"/>
</dbReference>
<feature type="domain" description="Pyruvate/ketoisovalerate oxidoreductase catalytic" evidence="2">
    <location>
        <begin position="13"/>
        <end position="179"/>
    </location>
</feature>
<sequence length="184" mass="20039">MKKNLEIRLHGRGGQGTVTAAEILALAAFHDGKYAQAFPSFGVERRGAPIMAFCRIGIEPIRLREQIYQPDYIIIQDASLIGTDPQVMVGAEKCHGILINSEKTDWPTLKNKRIVCVPATKIALDKIGKPFFNTPLVGAFAAMSDAVTLESLRAALAEQFGHKPEVVKANTAAMEAAYAFVKDQ</sequence>
<evidence type="ECO:0000256" key="1">
    <source>
        <dbReference type="ARBA" id="ARBA00023002"/>
    </source>
</evidence>
<evidence type="ECO:0000313" key="3">
    <source>
        <dbReference type="EMBL" id="OGF38129.1"/>
    </source>
</evidence>
<dbReference type="EMBL" id="MFGM01000008">
    <property type="protein sequence ID" value="OGF38129.1"/>
    <property type="molecule type" value="Genomic_DNA"/>
</dbReference>
<dbReference type="PANTHER" id="PTHR43366:SF1">
    <property type="entry name" value="PYRUVATE SYNTHASE SUBUNIT PORC"/>
    <property type="match status" value="1"/>
</dbReference>
<comment type="caution">
    <text evidence="3">The sequence shown here is derived from an EMBL/GenBank/DDBJ whole genome shotgun (WGS) entry which is preliminary data.</text>
</comment>
<proteinExistence type="predicted"/>
<dbReference type="GO" id="GO:0016625">
    <property type="term" value="F:oxidoreductase activity, acting on the aldehyde or oxo group of donors, iron-sulfur protein as acceptor"/>
    <property type="evidence" value="ECO:0007669"/>
    <property type="project" value="InterPro"/>
</dbReference>
<keyword evidence="1" id="KW-0560">Oxidoreductase</keyword>
<organism evidence="3 4">
    <name type="scientific">Candidatus Falkowbacteria bacterium RIFOXYC2_FULL_48_21</name>
    <dbReference type="NCBI Taxonomy" id="1798005"/>
    <lineage>
        <taxon>Bacteria</taxon>
        <taxon>Candidatus Falkowiibacteriota</taxon>
    </lineage>
</organism>
<evidence type="ECO:0000313" key="4">
    <source>
        <dbReference type="Proteomes" id="UP000178656"/>
    </source>
</evidence>
<accession>A0A1F5TGU1</accession>
<gene>
    <name evidence="3" type="ORF">A2482_01340</name>
</gene>
<dbReference type="Pfam" id="PF01558">
    <property type="entry name" value="POR"/>
    <property type="match status" value="1"/>
</dbReference>
<dbReference type="InterPro" id="IPR051626">
    <property type="entry name" value="Oxidoreductase_gamma_subunit"/>
</dbReference>
<dbReference type="NCBIfam" id="TIGR02175">
    <property type="entry name" value="PorC_KorC"/>
    <property type="match status" value="1"/>
</dbReference>